<reference evidence="2 3" key="1">
    <citation type="submission" date="2014-05" db="EMBL/GenBank/DDBJ databases">
        <authorList>
            <person name="Aslett A.Martin."/>
            <person name="De Silva Nishadi"/>
        </authorList>
    </citation>
    <scope>NUCLEOTIDE SEQUENCE [LARGE SCALE GENOMIC DNA]</scope>
</reference>
<name>A0A077UGP2_9STAP</name>
<dbReference type="EMBL" id="CCEH01000005">
    <property type="protein sequence ID" value="CDR27636.1"/>
    <property type="molecule type" value="Genomic_DNA"/>
</dbReference>
<feature type="transmembrane region" description="Helical" evidence="1">
    <location>
        <begin position="73"/>
        <end position="95"/>
    </location>
</feature>
<evidence type="ECO:0000256" key="1">
    <source>
        <dbReference type="SAM" id="Phobius"/>
    </source>
</evidence>
<gene>
    <name evidence="2" type="ORF">ERS140147_00743</name>
</gene>
<accession>A0A077UGP2</accession>
<dbReference type="AlphaFoldDB" id="A0A077UGP2"/>
<organism evidence="2 3">
    <name type="scientific">Staphylococcus schweitzeri</name>
    <dbReference type="NCBI Taxonomy" id="1654388"/>
    <lineage>
        <taxon>Bacteria</taxon>
        <taxon>Bacillati</taxon>
        <taxon>Bacillota</taxon>
        <taxon>Bacilli</taxon>
        <taxon>Bacillales</taxon>
        <taxon>Staphylococcaceae</taxon>
        <taxon>Staphylococcus</taxon>
    </lineage>
</organism>
<protein>
    <submittedName>
        <fullName evidence="2">Membrane protein</fullName>
    </submittedName>
</protein>
<dbReference type="Proteomes" id="UP000044616">
    <property type="component" value="Unassembled WGS sequence"/>
</dbReference>
<evidence type="ECO:0000313" key="2">
    <source>
        <dbReference type="EMBL" id="CDR27636.1"/>
    </source>
</evidence>
<dbReference type="RefSeq" id="WP_047529764.1">
    <property type="nucleotide sequence ID" value="NZ_CCEH01000005.1"/>
</dbReference>
<feature type="transmembrane region" description="Helical" evidence="1">
    <location>
        <begin position="46"/>
        <end position="67"/>
    </location>
</feature>
<sequence>MTVNIVVSIVFCISMVVLGIYVAITKDFTLISYINQTAIADKHKNQIAYIFTLCISLNAVFLISSILSFEYDFIALAFVFLTKTLFLIALFYVCFYKITKYP</sequence>
<proteinExistence type="predicted"/>
<keyword evidence="1" id="KW-0472">Membrane</keyword>
<keyword evidence="1" id="KW-1133">Transmembrane helix</keyword>
<feature type="transmembrane region" description="Helical" evidence="1">
    <location>
        <begin position="6"/>
        <end position="25"/>
    </location>
</feature>
<keyword evidence="1" id="KW-0812">Transmembrane</keyword>
<evidence type="ECO:0000313" key="3">
    <source>
        <dbReference type="Proteomes" id="UP000044616"/>
    </source>
</evidence>